<dbReference type="GO" id="GO:0005524">
    <property type="term" value="F:ATP binding"/>
    <property type="evidence" value="ECO:0007669"/>
    <property type="project" value="InterPro"/>
</dbReference>
<dbReference type="InterPro" id="IPR050311">
    <property type="entry name" value="ORC1/CDC6"/>
</dbReference>
<feature type="domain" description="AAA+ ATPase" evidence="3">
    <location>
        <begin position="249"/>
        <end position="420"/>
    </location>
</feature>
<evidence type="ECO:0000256" key="2">
    <source>
        <dbReference type="SAM" id="MobiDB-lite"/>
    </source>
</evidence>
<dbReference type="GO" id="GO:0033314">
    <property type="term" value="P:mitotic DNA replication checkpoint signaling"/>
    <property type="evidence" value="ECO:0007669"/>
    <property type="project" value="TreeGrafter"/>
</dbReference>
<dbReference type="OrthoDB" id="1926878at2759"/>
<protein>
    <recommendedName>
        <fullName evidence="3">AAA+ ATPase domain-containing protein</fullName>
    </recommendedName>
</protein>
<keyword evidence="5" id="KW-1185">Reference proteome</keyword>
<dbReference type="EMBL" id="MU167549">
    <property type="protein sequence ID" value="KAG0139625.1"/>
    <property type="molecule type" value="Genomic_DNA"/>
</dbReference>
<name>A0A9P6N959_9BASI</name>
<evidence type="ECO:0000256" key="1">
    <source>
        <dbReference type="ARBA" id="ARBA00022705"/>
    </source>
</evidence>
<feature type="compositionally biased region" description="Low complexity" evidence="2">
    <location>
        <begin position="9"/>
        <end position="22"/>
    </location>
</feature>
<proteinExistence type="predicted"/>
<dbReference type="Gene3D" id="3.40.50.300">
    <property type="entry name" value="P-loop containing nucleotide triphosphate hydrolases"/>
    <property type="match status" value="1"/>
</dbReference>
<dbReference type="GO" id="GO:0016887">
    <property type="term" value="F:ATP hydrolysis activity"/>
    <property type="evidence" value="ECO:0007669"/>
    <property type="project" value="InterPro"/>
</dbReference>
<dbReference type="InterPro" id="IPR027417">
    <property type="entry name" value="P-loop_NTPase"/>
</dbReference>
<accession>A0A9P6N959</accession>
<dbReference type="SUPFAM" id="SSF52540">
    <property type="entry name" value="P-loop containing nucleoside triphosphate hydrolases"/>
    <property type="match status" value="1"/>
</dbReference>
<reference evidence="4" key="1">
    <citation type="submission" date="2013-11" db="EMBL/GenBank/DDBJ databases">
        <title>Genome sequence of the fusiform rust pathogen reveals effectors for host alternation and coevolution with pine.</title>
        <authorList>
            <consortium name="DOE Joint Genome Institute"/>
            <person name="Smith K."/>
            <person name="Pendleton A."/>
            <person name="Kubisiak T."/>
            <person name="Anderson C."/>
            <person name="Salamov A."/>
            <person name="Aerts A."/>
            <person name="Riley R."/>
            <person name="Clum A."/>
            <person name="Lindquist E."/>
            <person name="Ence D."/>
            <person name="Campbell M."/>
            <person name="Kronenberg Z."/>
            <person name="Feau N."/>
            <person name="Dhillon B."/>
            <person name="Hamelin R."/>
            <person name="Burleigh J."/>
            <person name="Smith J."/>
            <person name="Yandell M."/>
            <person name="Nelson C."/>
            <person name="Grigoriev I."/>
            <person name="Davis J."/>
        </authorList>
    </citation>
    <scope>NUCLEOTIDE SEQUENCE</scope>
    <source>
        <strain evidence="4">G11</strain>
    </source>
</reference>
<evidence type="ECO:0000313" key="4">
    <source>
        <dbReference type="EMBL" id="KAG0139625.1"/>
    </source>
</evidence>
<dbReference type="PANTHER" id="PTHR10763:SF26">
    <property type="entry name" value="CELL DIVISION CONTROL PROTEIN 6 HOMOLOG"/>
    <property type="match status" value="1"/>
</dbReference>
<evidence type="ECO:0000313" key="5">
    <source>
        <dbReference type="Proteomes" id="UP000886653"/>
    </source>
</evidence>
<feature type="compositionally biased region" description="Polar residues" evidence="2">
    <location>
        <begin position="161"/>
        <end position="174"/>
    </location>
</feature>
<dbReference type="SMART" id="SM00382">
    <property type="entry name" value="AAA"/>
    <property type="match status" value="1"/>
</dbReference>
<feature type="region of interest" description="Disordered" evidence="2">
    <location>
        <begin position="715"/>
        <end position="739"/>
    </location>
</feature>
<dbReference type="InterPro" id="IPR003593">
    <property type="entry name" value="AAA+_ATPase"/>
</dbReference>
<feature type="compositionally biased region" description="Low complexity" evidence="2">
    <location>
        <begin position="728"/>
        <end position="739"/>
    </location>
</feature>
<organism evidence="4 5">
    <name type="scientific">Cronartium quercuum f. sp. fusiforme G11</name>
    <dbReference type="NCBI Taxonomy" id="708437"/>
    <lineage>
        <taxon>Eukaryota</taxon>
        <taxon>Fungi</taxon>
        <taxon>Dikarya</taxon>
        <taxon>Basidiomycota</taxon>
        <taxon>Pucciniomycotina</taxon>
        <taxon>Pucciniomycetes</taxon>
        <taxon>Pucciniales</taxon>
        <taxon>Coleosporiaceae</taxon>
        <taxon>Cronartium</taxon>
    </lineage>
</organism>
<dbReference type="GO" id="GO:0005634">
    <property type="term" value="C:nucleus"/>
    <property type="evidence" value="ECO:0007669"/>
    <property type="project" value="TreeGrafter"/>
</dbReference>
<dbReference type="CDD" id="cd00009">
    <property type="entry name" value="AAA"/>
    <property type="match status" value="1"/>
</dbReference>
<evidence type="ECO:0000259" key="3">
    <source>
        <dbReference type="SMART" id="SM00382"/>
    </source>
</evidence>
<sequence>MVLTRRTHSQISSSSSPSPSISTGRSNIINRTIINQIKHSVLSNHNNNKTTNTELDTIIKNQSLSFDPTSPTYKLTSVTWNTSPISSVIEPDHQSPTQPPKKLRRISNLSPSKSKLHKSTSQPHRLSVQSNPTISPSKLKLKPNENLPTHHSSHNLPDLRLSNQSPFTSNSITPKPNHASKPIHHHHHTSFPNVFAHARHLLRLSTVSDLEKDSIVGRSQEVIKLTHFITHRYPHLFDQNTTLRKTSEVGKSLYISGPPGTGKTHLIHSVLLNPNHSIHQKLKAGGIKVHLINCIAIGGSVGVVNSTANSSGSLDDELWRQIGTCIGCSDLFKSHSKSSKKLSTKEIVEEFIHTDECRPSIIVLDEIDHLASSKNPLITSLLNLSHNSPSNNFTIIGIANTLDLTTRLISTNVTTPELIHFSAFNATELVEIVKQRLGHLLPSYTTSNQTKLDSPAQNLFGSSPATMNKDQTIPLFHPTALTLCAKKVSTITGDLRIFLSILRKLIDNLESNVLSSSSTLDSNEKVNSVLDTPTKMRKFGRIISSSQLLPDISKDNDDNEAKKMIDEGSFYTPINVPKITASEVLKHFKTIRGTLGTISKGSENECIDKLKDLNLQQSLTLVCLCVSWSRGINTKKMSYEIYKECNNKNLIGGKLSESEWSEVIESSLVSKGLIKIENNHNHHNSLCKSPSKSKLFNNSPIKSPTKINSIITTTPTKKNKNFSNQSYINSPNRTPNKNNNINDSMIDSIYDISILIQSFKSLNNHSNQDQEGKDTILLKKEMFKILNQVIIEEEKMIKRNLKRKLIDEQMNGHNNSNQLGDYSQNHYEVEEDEEEEVIKSRLVNVNDEGSTKD</sequence>
<dbReference type="Proteomes" id="UP000886653">
    <property type="component" value="Unassembled WGS sequence"/>
</dbReference>
<dbReference type="Pfam" id="PF00004">
    <property type="entry name" value="AAA"/>
    <property type="match status" value="1"/>
</dbReference>
<feature type="region of interest" description="Disordered" evidence="2">
    <location>
        <begin position="86"/>
        <end position="188"/>
    </location>
</feature>
<feature type="region of interest" description="Disordered" evidence="2">
    <location>
        <begin position="1"/>
        <end position="25"/>
    </location>
</feature>
<gene>
    <name evidence="4" type="ORF">CROQUDRAFT_666234</name>
</gene>
<dbReference type="GO" id="GO:0003688">
    <property type="term" value="F:DNA replication origin binding"/>
    <property type="evidence" value="ECO:0007669"/>
    <property type="project" value="TreeGrafter"/>
</dbReference>
<feature type="compositionally biased region" description="Polar residues" evidence="2">
    <location>
        <begin position="107"/>
        <end position="136"/>
    </location>
</feature>
<dbReference type="GO" id="GO:0006270">
    <property type="term" value="P:DNA replication initiation"/>
    <property type="evidence" value="ECO:0007669"/>
    <property type="project" value="TreeGrafter"/>
</dbReference>
<keyword evidence="1" id="KW-0235">DNA replication</keyword>
<dbReference type="InterPro" id="IPR003959">
    <property type="entry name" value="ATPase_AAA_core"/>
</dbReference>
<dbReference type="AlphaFoldDB" id="A0A9P6N959"/>
<comment type="caution">
    <text evidence="4">The sequence shown here is derived from an EMBL/GenBank/DDBJ whole genome shotgun (WGS) entry which is preliminary data.</text>
</comment>
<dbReference type="PANTHER" id="PTHR10763">
    <property type="entry name" value="CELL DIVISION CONTROL PROTEIN 6-RELATED"/>
    <property type="match status" value="1"/>
</dbReference>